<evidence type="ECO:0000313" key="7">
    <source>
        <dbReference type="Proteomes" id="UP000727407"/>
    </source>
</evidence>
<feature type="transmembrane region" description="Helical" evidence="4">
    <location>
        <begin position="215"/>
        <end position="233"/>
    </location>
</feature>
<feature type="transmembrane region" description="Helical" evidence="4">
    <location>
        <begin position="275"/>
        <end position="294"/>
    </location>
</feature>
<keyword evidence="4" id="KW-0812">Transmembrane</keyword>
<dbReference type="GO" id="GO:0005886">
    <property type="term" value="C:plasma membrane"/>
    <property type="evidence" value="ECO:0007669"/>
    <property type="project" value="TreeGrafter"/>
</dbReference>
<reference evidence="6" key="1">
    <citation type="submission" date="2020-07" db="EMBL/GenBank/DDBJ databases">
        <title>Clarias magur genome sequencing, assembly and annotation.</title>
        <authorList>
            <person name="Kushwaha B."/>
            <person name="Kumar R."/>
            <person name="Das P."/>
            <person name="Joshi C.G."/>
            <person name="Kumar D."/>
            <person name="Nagpure N.S."/>
            <person name="Pandey M."/>
            <person name="Agarwal S."/>
            <person name="Srivastava S."/>
            <person name="Singh M."/>
            <person name="Sahoo L."/>
            <person name="Jayasankar P."/>
            <person name="Meher P.K."/>
            <person name="Koringa P.G."/>
            <person name="Iquebal M.A."/>
            <person name="Das S.P."/>
            <person name="Bit A."/>
            <person name="Patnaik S."/>
            <person name="Patel N."/>
            <person name="Shah T.M."/>
            <person name="Hinsu A."/>
            <person name="Jena J.K."/>
        </authorList>
    </citation>
    <scope>NUCLEOTIDE SEQUENCE</scope>
    <source>
        <strain evidence="6">CIFAMagur01</strain>
        <tissue evidence="6">Testis</tissue>
    </source>
</reference>
<dbReference type="AlphaFoldDB" id="A0A8J4UUK4"/>
<dbReference type="GO" id="GO:0004016">
    <property type="term" value="F:adenylate cyclase activity"/>
    <property type="evidence" value="ECO:0007669"/>
    <property type="project" value="TreeGrafter"/>
</dbReference>
<dbReference type="OrthoDB" id="2107370at2759"/>
<evidence type="ECO:0000256" key="3">
    <source>
        <dbReference type="SAM" id="MobiDB-lite"/>
    </source>
</evidence>
<evidence type="ECO:0000256" key="2">
    <source>
        <dbReference type="ARBA" id="ARBA00023239"/>
    </source>
</evidence>
<keyword evidence="4" id="KW-1133">Transmembrane helix</keyword>
<keyword evidence="2" id="KW-0456">Lyase</keyword>
<gene>
    <name evidence="6" type="ORF">DAT39_003538</name>
</gene>
<keyword evidence="1" id="KW-0547">Nucleotide-binding</keyword>
<name>A0A8J4UUK4_CLAMG</name>
<dbReference type="PANTHER" id="PTHR45627:SF11">
    <property type="entry name" value="ADENYLATE CYCLASE TYPE 6"/>
    <property type="match status" value="1"/>
</dbReference>
<dbReference type="InterPro" id="IPR032628">
    <property type="entry name" value="AC_N"/>
</dbReference>
<dbReference type="GO" id="GO:0007189">
    <property type="term" value="P:adenylate cyclase-activating G protein-coupled receptor signaling pathway"/>
    <property type="evidence" value="ECO:0007669"/>
    <property type="project" value="TreeGrafter"/>
</dbReference>
<accession>A0A8J4UUK4</accession>
<sequence length="353" mass="39722">LGQLRDAEPSAFGSLVLFVLLDCLLNWVSWISQSHPVCVQTKLPPSALYTGLNAGPGCGKQGCKTTKKPSRMSWVSGFLVTRADEHKTAWGERNGRKRWRKRDWRRRYMSCLADPEAAEAPPHAGAGAGTSTFSTRCVWQEDHYGKKGDLTIEDGESKRMKEEDEDEKDEDGEVGTTMLGCLSQVVHVFQSKQFESAKLERLYQRYFFRLNQSSLTMLMGVLVLVCGLMLTFHCVLRTQDVNVPYVSVLAVAMALFLSMMVVCNRTGFHQDCMWIVSYLVVVVLVVVQSFGVFMVEPRSASEGIWTSVFFVYITYTLLPVRMTAAVLCGVALSSIHLITAWRLNLEDSFLWKQ</sequence>
<feature type="domain" description="Adenylate cyclase N-terminal" evidence="5">
    <location>
        <begin position="85"/>
        <end position="353"/>
    </location>
</feature>
<evidence type="ECO:0000256" key="1">
    <source>
        <dbReference type="ARBA" id="ARBA00022741"/>
    </source>
</evidence>
<feature type="non-terminal residue" evidence="6">
    <location>
        <position position="1"/>
    </location>
</feature>
<dbReference type="Pfam" id="PF16214">
    <property type="entry name" value="AC_N"/>
    <property type="match status" value="1"/>
</dbReference>
<dbReference type="Proteomes" id="UP000727407">
    <property type="component" value="Unassembled WGS sequence"/>
</dbReference>
<protein>
    <submittedName>
        <fullName evidence="6">Adenylate cyclase type 6-like</fullName>
    </submittedName>
</protein>
<dbReference type="GO" id="GO:0000166">
    <property type="term" value="F:nucleotide binding"/>
    <property type="evidence" value="ECO:0007669"/>
    <property type="project" value="UniProtKB-KW"/>
</dbReference>
<evidence type="ECO:0000259" key="5">
    <source>
        <dbReference type="Pfam" id="PF16214"/>
    </source>
</evidence>
<dbReference type="PANTHER" id="PTHR45627">
    <property type="entry name" value="ADENYLATE CYCLASE TYPE 1"/>
    <property type="match status" value="1"/>
</dbReference>
<feature type="region of interest" description="Disordered" evidence="3">
    <location>
        <begin position="148"/>
        <end position="173"/>
    </location>
</feature>
<feature type="non-terminal residue" evidence="6">
    <location>
        <position position="353"/>
    </location>
</feature>
<dbReference type="EMBL" id="QNUK01000029">
    <property type="protein sequence ID" value="KAF5906742.1"/>
    <property type="molecule type" value="Genomic_DNA"/>
</dbReference>
<keyword evidence="4" id="KW-0472">Membrane</keyword>
<evidence type="ECO:0000256" key="4">
    <source>
        <dbReference type="SAM" id="Phobius"/>
    </source>
</evidence>
<keyword evidence="7" id="KW-1185">Reference proteome</keyword>
<feature type="compositionally biased region" description="Acidic residues" evidence="3">
    <location>
        <begin position="163"/>
        <end position="173"/>
    </location>
</feature>
<proteinExistence type="predicted"/>
<feature type="compositionally biased region" description="Basic and acidic residues" evidence="3">
    <location>
        <begin position="148"/>
        <end position="162"/>
    </location>
</feature>
<organism evidence="6 7">
    <name type="scientific">Clarias magur</name>
    <name type="common">Asian catfish</name>
    <name type="synonym">Macropteronotus magur</name>
    <dbReference type="NCBI Taxonomy" id="1594786"/>
    <lineage>
        <taxon>Eukaryota</taxon>
        <taxon>Metazoa</taxon>
        <taxon>Chordata</taxon>
        <taxon>Craniata</taxon>
        <taxon>Vertebrata</taxon>
        <taxon>Euteleostomi</taxon>
        <taxon>Actinopterygii</taxon>
        <taxon>Neopterygii</taxon>
        <taxon>Teleostei</taxon>
        <taxon>Ostariophysi</taxon>
        <taxon>Siluriformes</taxon>
        <taxon>Clariidae</taxon>
        <taxon>Clarias</taxon>
    </lineage>
</organism>
<feature type="transmembrane region" description="Helical" evidence="4">
    <location>
        <begin position="245"/>
        <end position="263"/>
    </location>
</feature>
<evidence type="ECO:0000313" key="6">
    <source>
        <dbReference type="EMBL" id="KAF5906742.1"/>
    </source>
</evidence>
<feature type="transmembrane region" description="Helical" evidence="4">
    <location>
        <begin position="12"/>
        <end position="32"/>
    </location>
</feature>
<comment type="caution">
    <text evidence="6">The sequence shown here is derived from an EMBL/GenBank/DDBJ whole genome shotgun (WGS) entry which is preliminary data.</text>
</comment>